<dbReference type="InterPro" id="IPR027417">
    <property type="entry name" value="P-loop_NTPase"/>
</dbReference>
<dbReference type="SMART" id="SM00175">
    <property type="entry name" value="RAB"/>
    <property type="match status" value="1"/>
</dbReference>
<evidence type="ECO:0000256" key="3">
    <source>
        <dbReference type="ARBA" id="ARBA00022448"/>
    </source>
</evidence>
<dbReference type="GO" id="GO:0003924">
    <property type="term" value="F:GTPase activity"/>
    <property type="evidence" value="ECO:0007669"/>
    <property type="project" value="InterPro"/>
</dbReference>
<gene>
    <name evidence="7" type="ORF">LCMAC201_01560</name>
</gene>
<dbReference type="PROSITE" id="PS51419">
    <property type="entry name" value="RAB"/>
    <property type="match status" value="1"/>
</dbReference>
<organism evidence="7">
    <name type="scientific">Marseillevirus LCMAC201</name>
    <dbReference type="NCBI Taxonomy" id="2506605"/>
    <lineage>
        <taxon>Viruses</taxon>
        <taxon>Varidnaviria</taxon>
        <taxon>Bamfordvirae</taxon>
        <taxon>Nucleocytoviricota</taxon>
        <taxon>Megaviricetes</taxon>
        <taxon>Pimascovirales</taxon>
        <taxon>Pimascovirales incertae sedis</taxon>
        <taxon>Marseilleviridae</taxon>
    </lineage>
</organism>
<dbReference type="PRINTS" id="PR00449">
    <property type="entry name" value="RASTRNSFRMNG"/>
</dbReference>
<protein>
    <submittedName>
        <fullName evidence="7">Ras family GTPase</fullName>
    </submittedName>
</protein>
<accession>A0A481YXG2</accession>
<proteinExistence type="inferred from homology"/>
<sequence>MSTFKIVFIGDEQVGKTTFLNRHLSGEFTLKYTPTHGVEVYPLSFNTNYGVVTFNVWDTAGDESTGLGDNYFINADACVLFFDVTREDTYDSLESHEKNFKRVVGEKPMIICGNKHDEKNHQVGTTDFNFHRSRSNCYSFYVSAKSNYNFEKPFLYLARMLTRHPDLKFVMVEL</sequence>
<evidence type="ECO:0000256" key="1">
    <source>
        <dbReference type="ARBA" id="ARBA00004112"/>
    </source>
</evidence>
<dbReference type="NCBIfam" id="TIGR00231">
    <property type="entry name" value="small_GTP"/>
    <property type="match status" value="1"/>
</dbReference>
<evidence type="ECO:0000256" key="6">
    <source>
        <dbReference type="ARBA" id="ARBA00023134"/>
    </source>
</evidence>
<comment type="similarity">
    <text evidence="2">Belongs to the small GTPase superfamily. Ran family.</text>
</comment>
<name>A0A481YXG2_9VIRU</name>
<evidence type="ECO:0000256" key="4">
    <source>
        <dbReference type="ARBA" id="ARBA00022741"/>
    </source>
</evidence>
<dbReference type="InterPro" id="IPR005225">
    <property type="entry name" value="Small_GTP-bd"/>
</dbReference>
<dbReference type="InterPro" id="IPR001806">
    <property type="entry name" value="Small_GTPase"/>
</dbReference>
<keyword evidence="4" id="KW-0547">Nucleotide-binding</keyword>
<evidence type="ECO:0000313" key="7">
    <source>
        <dbReference type="EMBL" id="QBK87254.1"/>
    </source>
</evidence>
<dbReference type="GO" id="GO:0015031">
    <property type="term" value="P:protein transport"/>
    <property type="evidence" value="ECO:0007669"/>
    <property type="project" value="UniProtKB-KW"/>
</dbReference>
<dbReference type="SUPFAM" id="SSF52540">
    <property type="entry name" value="P-loop containing nucleoside triphosphate hydrolases"/>
    <property type="match status" value="1"/>
</dbReference>
<dbReference type="Pfam" id="PF00071">
    <property type="entry name" value="Ras"/>
    <property type="match status" value="1"/>
</dbReference>
<dbReference type="PANTHER" id="PTHR24071:SF0">
    <property type="entry name" value="GTP-BINDING NUCLEAR PROTEIN RAN"/>
    <property type="match status" value="1"/>
</dbReference>
<dbReference type="GO" id="GO:0020002">
    <property type="term" value="C:host cell plasma membrane"/>
    <property type="evidence" value="ECO:0007669"/>
    <property type="project" value="UniProtKB-SubCell"/>
</dbReference>
<keyword evidence="6" id="KW-0342">GTP-binding</keyword>
<dbReference type="InterPro" id="IPR002041">
    <property type="entry name" value="Ran_GTPase"/>
</dbReference>
<dbReference type="PANTHER" id="PTHR24071">
    <property type="entry name" value="RAN GTPASE"/>
    <property type="match status" value="1"/>
</dbReference>
<comment type="subcellular location">
    <subcellularLocation>
        <location evidence="1">Host cell membrane</location>
        <topology evidence="1">Lipid-anchor</topology>
        <orientation evidence="1">Cytoplasmic side</orientation>
    </subcellularLocation>
</comment>
<evidence type="ECO:0000256" key="5">
    <source>
        <dbReference type="ARBA" id="ARBA00022927"/>
    </source>
</evidence>
<keyword evidence="5" id="KW-0653">Protein transport</keyword>
<keyword evidence="3" id="KW-0813">Transport</keyword>
<dbReference type="GO" id="GO:0005525">
    <property type="term" value="F:GTP binding"/>
    <property type="evidence" value="ECO:0007669"/>
    <property type="project" value="UniProtKB-KW"/>
</dbReference>
<evidence type="ECO:0000256" key="2">
    <source>
        <dbReference type="ARBA" id="ARBA00008028"/>
    </source>
</evidence>
<reference evidence="7" key="1">
    <citation type="journal article" date="2019" name="MBio">
        <title>Virus Genomes from Deep Sea Sediments Expand the Ocean Megavirome and Support Independent Origins of Viral Gigantism.</title>
        <authorList>
            <person name="Backstrom D."/>
            <person name="Yutin N."/>
            <person name="Jorgensen S.L."/>
            <person name="Dharamshi J."/>
            <person name="Homa F."/>
            <person name="Zaremba-Niedwiedzka K."/>
            <person name="Spang A."/>
            <person name="Wolf Y.I."/>
            <person name="Koonin E.V."/>
            <person name="Ettema T.J."/>
        </authorList>
    </citation>
    <scope>NUCLEOTIDE SEQUENCE</scope>
</reference>
<dbReference type="SMART" id="SM00173">
    <property type="entry name" value="RAS"/>
    <property type="match status" value="1"/>
</dbReference>
<dbReference type="Gene3D" id="3.40.50.300">
    <property type="entry name" value="P-loop containing nucleotide triphosphate hydrolases"/>
    <property type="match status" value="1"/>
</dbReference>
<dbReference type="SMART" id="SM00174">
    <property type="entry name" value="RHO"/>
    <property type="match status" value="1"/>
</dbReference>
<dbReference type="SMART" id="SM00176">
    <property type="entry name" value="RAN"/>
    <property type="match status" value="1"/>
</dbReference>
<dbReference type="EMBL" id="MK500346">
    <property type="protein sequence ID" value="QBK87254.1"/>
    <property type="molecule type" value="Genomic_DNA"/>
</dbReference>
<dbReference type="PROSITE" id="PS51418">
    <property type="entry name" value="RAN"/>
    <property type="match status" value="1"/>
</dbReference>